<accession>A0A9P0MW43</accession>
<organism evidence="1 2">
    <name type="scientific">Nezara viridula</name>
    <name type="common">Southern green stink bug</name>
    <name type="synonym">Cimex viridulus</name>
    <dbReference type="NCBI Taxonomy" id="85310"/>
    <lineage>
        <taxon>Eukaryota</taxon>
        <taxon>Metazoa</taxon>
        <taxon>Ecdysozoa</taxon>
        <taxon>Arthropoda</taxon>
        <taxon>Hexapoda</taxon>
        <taxon>Insecta</taxon>
        <taxon>Pterygota</taxon>
        <taxon>Neoptera</taxon>
        <taxon>Paraneoptera</taxon>
        <taxon>Hemiptera</taxon>
        <taxon>Heteroptera</taxon>
        <taxon>Panheteroptera</taxon>
        <taxon>Pentatomomorpha</taxon>
        <taxon>Pentatomoidea</taxon>
        <taxon>Pentatomidae</taxon>
        <taxon>Pentatominae</taxon>
        <taxon>Nezara</taxon>
    </lineage>
</organism>
<protein>
    <submittedName>
        <fullName evidence="1">Uncharacterized protein</fullName>
    </submittedName>
</protein>
<sequence>MTNYHADWRCVWKKNGINGNETIDKQITNEIRYSAMDIFFS</sequence>
<keyword evidence="2" id="KW-1185">Reference proteome</keyword>
<dbReference type="AlphaFoldDB" id="A0A9P0MW43"/>
<name>A0A9P0MW43_NEZVI</name>
<evidence type="ECO:0000313" key="2">
    <source>
        <dbReference type="Proteomes" id="UP001152798"/>
    </source>
</evidence>
<evidence type="ECO:0000313" key="1">
    <source>
        <dbReference type="EMBL" id="CAH1407229.1"/>
    </source>
</evidence>
<dbReference type="Proteomes" id="UP001152798">
    <property type="component" value="Chromosome 7"/>
</dbReference>
<reference evidence="1" key="1">
    <citation type="submission" date="2022-01" db="EMBL/GenBank/DDBJ databases">
        <authorList>
            <person name="King R."/>
        </authorList>
    </citation>
    <scope>NUCLEOTIDE SEQUENCE</scope>
</reference>
<proteinExistence type="predicted"/>
<gene>
    <name evidence="1" type="ORF">NEZAVI_LOCUS15002</name>
</gene>
<dbReference type="EMBL" id="OV725083">
    <property type="protein sequence ID" value="CAH1407229.1"/>
    <property type="molecule type" value="Genomic_DNA"/>
</dbReference>